<evidence type="ECO:0000313" key="1">
    <source>
        <dbReference type="EMBL" id="DAD96003.1"/>
    </source>
</evidence>
<proteinExistence type="predicted"/>
<protein>
    <submittedName>
        <fullName evidence="1">Uncharacterized protein</fullName>
    </submittedName>
</protein>
<reference evidence="1" key="1">
    <citation type="journal article" date="2021" name="Proc. Natl. Acad. Sci. U.S.A.">
        <title>A Catalog of Tens of Thousands of Viruses from Human Metagenomes Reveals Hidden Associations with Chronic Diseases.</title>
        <authorList>
            <person name="Tisza M.J."/>
            <person name="Buck C.B."/>
        </authorList>
    </citation>
    <scope>NUCLEOTIDE SEQUENCE</scope>
    <source>
        <strain evidence="1">CtSGm32</strain>
    </source>
</reference>
<organism evidence="1">
    <name type="scientific">Myoviridae sp. ctSGm32</name>
    <dbReference type="NCBI Taxonomy" id="2826653"/>
    <lineage>
        <taxon>Viruses</taxon>
        <taxon>Duplodnaviria</taxon>
        <taxon>Heunggongvirae</taxon>
        <taxon>Uroviricota</taxon>
        <taxon>Caudoviricetes</taxon>
    </lineage>
</organism>
<sequence length="134" mass="16066">MKSLEEYKEFLKDMQEFFESLDDEEKNTQMLLKNEELKQEDLLHEIEISKLNAVQRIKVYNSLRNVRIERRKYKDELNLIKTMQGFANCFIRKGILSELKTARANIETLEKDKSNRKYKARILNDLKCCEVAEK</sequence>
<accession>A0A8S5NPN0</accession>
<name>A0A8S5NPN0_9CAUD</name>
<dbReference type="EMBL" id="BK015207">
    <property type="protein sequence ID" value="DAD96003.1"/>
    <property type="molecule type" value="Genomic_DNA"/>
</dbReference>